<dbReference type="GO" id="GO:0005886">
    <property type="term" value="C:plasma membrane"/>
    <property type="evidence" value="ECO:0007669"/>
    <property type="project" value="InterPro"/>
</dbReference>
<evidence type="ECO:0000256" key="2">
    <source>
        <dbReference type="ARBA" id="ARBA00022617"/>
    </source>
</evidence>
<dbReference type="InterPro" id="IPR012340">
    <property type="entry name" value="NA-bd_OB-fold"/>
</dbReference>
<evidence type="ECO:0000256" key="1">
    <source>
        <dbReference type="ARBA" id="ARBA00004370"/>
    </source>
</evidence>
<keyword evidence="6" id="KW-1185">Reference proteome</keyword>
<protein>
    <submittedName>
        <fullName evidence="5">Cytochrome c-type biogenesis protein CcmE</fullName>
    </submittedName>
</protein>
<dbReference type="SUPFAM" id="SSF82093">
    <property type="entry name" value="Heme chaperone CcmE"/>
    <property type="match status" value="1"/>
</dbReference>
<dbReference type="GO" id="GO:0020037">
    <property type="term" value="F:heme binding"/>
    <property type="evidence" value="ECO:0007669"/>
    <property type="project" value="InterPro"/>
</dbReference>
<organism evidence="5 6">
    <name type="scientific">Daejeonella rubra</name>
    <dbReference type="NCBI Taxonomy" id="990371"/>
    <lineage>
        <taxon>Bacteria</taxon>
        <taxon>Pseudomonadati</taxon>
        <taxon>Bacteroidota</taxon>
        <taxon>Sphingobacteriia</taxon>
        <taxon>Sphingobacteriales</taxon>
        <taxon>Sphingobacteriaceae</taxon>
        <taxon>Daejeonella</taxon>
    </lineage>
</organism>
<evidence type="ECO:0000256" key="3">
    <source>
        <dbReference type="ARBA" id="ARBA00022748"/>
    </source>
</evidence>
<dbReference type="EMBL" id="FNHH01000002">
    <property type="protein sequence ID" value="SDL78461.1"/>
    <property type="molecule type" value="Genomic_DNA"/>
</dbReference>
<proteinExistence type="predicted"/>
<comment type="subcellular location">
    <subcellularLocation>
        <location evidence="1">Membrane</location>
    </subcellularLocation>
</comment>
<dbReference type="GO" id="GO:0017004">
    <property type="term" value="P:cytochrome complex assembly"/>
    <property type="evidence" value="ECO:0007669"/>
    <property type="project" value="UniProtKB-KW"/>
</dbReference>
<accession>A0A1G9MWR3</accession>
<gene>
    <name evidence="5" type="ORF">SAMN05421813_102138</name>
</gene>
<dbReference type="STRING" id="990371.SAMN05421813_102138"/>
<keyword evidence="3" id="KW-0201">Cytochrome c-type biogenesis</keyword>
<dbReference type="InterPro" id="IPR036127">
    <property type="entry name" value="CcmE-like_sf"/>
</dbReference>
<keyword evidence="2" id="KW-0349">Heme</keyword>
<keyword evidence="2" id="KW-0408">Iron</keyword>
<dbReference type="AlphaFoldDB" id="A0A1G9MWR3"/>
<evidence type="ECO:0000256" key="4">
    <source>
        <dbReference type="ARBA" id="ARBA00023136"/>
    </source>
</evidence>
<dbReference type="Pfam" id="PF03100">
    <property type="entry name" value="CcmE"/>
    <property type="match status" value="1"/>
</dbReference>
<dbReference type="Proteomes" id="UP000199226">
    <property type="component" value="Unassembled WGS sequence"/>
</dbReference>
<dbReference type="InterPro" id="IPR004329">
    <property type="entry name" value="CcmE"/>
</dbReference>
<evidence type="ECO:0000313" key="6">
    <source>
        <dbReference type="Proteomes" id="UP000199226"/>
    </source>
</evidence>
<keyword evidence="2" id="KW-0479">Metal-binding</keyword>
<dbReference type="RefSeq" id="WP_090698883.1">
    <property type="nucleotide sequence ID" value="NZ_FNHH01000002.1"/>
</dbReference>
<dbReference type="Gene3D" id="2.40.50.140">
    <property type="entry name" value="Nucleic acid-binding proteins"/>
    <property type="match status" value="1"/>
</dbReference>
<dbReference type="OrthoDB" id="1524250at2"/>
<reference evidence="6" key="1">
    <citation type="submission" date="2016-10" db="EMBL/GenBank/DDBJ databases">
        <authorList>
            <person name="Varghese N."/>
            <person name="Submissions S."/>
        </authorList>
    </citation>
    <scope>NUCLEOTIDE SEQUENCE [LARGE SCALE GENOMIC DNA]</scope>
    <source>
        <strain evidence="6">DSM 24536</strain>
    </source>
</reference>
<sequence length="136" mass="15117">MKKSSIAGIVIIALAIGIIISTYADSSTYGSFTDAKETESELHVVGQLNKEKELFYDPQQDANYFAFYMRDNQGLESKVVFNGSKPQDFERSEQIVLTGKMVGNEFHASKILMKCPSKYTKDEVEVTEVSASTAKI</sequence>
<name>A0A1G9MWR3_9SPHI</name>
<keyword evidence="4" id="KW-0472">Membrane</keyword>
<dbReference type="GO" id="GO:0017003">
    <property type="term" value="P:protein-heme linkage"/>
    <property type="evidence" value="ECO:0007669"/>
    <property type="project" value="InterPro"/>
</dbReference>
<evidence type="ECO:0000313" key="5">
    <source>
        <dbReference type="EMBL" id="SDL78461.1"/>
    </source>
</evidence>